<keyword evidence="3" id="KW-0560">Oxidoreductase</keyword>
<evidence type="ECO:0000256" key="1">
    <source>
        <dbReference type="ARBA" id="ARBA00006484"/>
    </source>
</evidence>
<dbReference type="AlphaFoldDB" id="A0AAV9PDA0"/>
<accession>A0AAV9PDA0</accession>
<comment type="caution">
    <text evidence="4">The sequence shown here is derived from an EMBL/GenBank/DDBJ whole genome shotgun (WGS) entry which is preliminary data.</text>
</comment>
<name>A0AAV9PDA0_9PEZI</name>
<protein>
    <recommendedName>
        <fullName evidence="6">NAD(P)-binding protein</fullName>
    </recommendedName>
</protein>
<dbReference type="PROSITE" id="PS00061">
    <property type="entry name" value="ADH_SHORT"/>
    <property type="match status" value="1"/>
</dbReference>
<evidence type="ECO:0000256" key="2">
    <source>
        <dbReference type="ARBA" id="ARBA00022857"/>
    </source>
</evidence>
<dbReference type="InterPro" id="IPR002347">
    <property type="entry name" value="SDR_fam"/>
</dbReference>
<dbReference type="PANTHER" id="PTHR43008">
    <property type="entry name" value="BENZIL REDUCTASE"/>
    <property type="match status" value="1"/>
</dbReference>
<evidence type="ECO:0000313" key="5">
    <source>
        <dbReference type="Proteomes" id="UP001337655"/>
    </source>
</evidence>
<sequence length="272" mass="29682">MSTLDAAWKHTFGSKFHSAIMATSRVVLLTGASRGVGLAIAHFLLSRSHKLVVVARTEQPLRELEKQYKDQVAVLAGDLSDLSLGAAAVNLAQERWQRLDGLIINHGVLDPVKRLADCSTEEWRAAYDINFFSAVAMTKAALQPLRESHGRIIFTSSGAASNAYPTWGAYGSAKAAMNHLAMTIANEEKDIIAIAVRPGTVDTEMQRDIREKHSTAMDASDAKKFAELKSSGSLLKPEQPGHVMARLVLDAPKELSGKFVQWNGEELKAFQE</sequence>
<dbReference type="EMBL" id="JAVRRT010000008">
    <property type="protein sequence ID" value="KAK5169645.1"/>
    <property type="molecule type" value="Genomic_DNA"/>
</dbReference>
<proteinExistence type="inferred from homology"/>
<dbReference type="SUPFAM" id="SSF51735">
    <property type="entry name" value="NAD(P)-binding Rossmann-fold domains"/>
    <property type="match status" value="1"/>
</dbReference>
<evidence type="ECO:0000313" key="4">
    <source>
        <dbReference type="EMBL" id="KAK5169645.1"/>
    </source>
</evidence>
<dbReference type="GeneID" id="89926963"/>
<evidence type="ECO:0008006" key="6">
    <source>
        <dbReference type="Google" id="ProtNLM"/>
    </source>
</evidence>
<keyword evidence="5" id="KW-1185">Reference proteome</keyword>
<dbReference type="RefSeq" id="XP_064658991.1">
    <property type="nucleotide sequence ID" value="XM_064802866.1"/>
</dbReference>
<dbReference type="Proteomes" id="UP001337655">
    <property type="component" value="Unassembled WGS sequence"/>
</dbReference>
<dbReference type="InterPro" id="IPR020904">
    <property type="entry name" value="Sc_DH/Rdtase_CS"/>
</dbReference>
<dbReference type="Pfam" id="PF00106">
    <property type="entry name" value="adh_short"/>
    <property type="match status" value="1"/>
</dbReference>
<dbReference type="GO" id="GO:0050664">
    <property type="term" value="F:oxidoreductase activity, acting on NAD(P)H, oxygen as acceptor"/>
    <property type="evidence" value="ECO:0007669"/>
    <property type="project" value="TreeGrafter"/>
</dbReference>
<dbReference type="InterPro" id="IPR036291">
    <property type="entry name" value="NAD(P)-bd_dom_sf"/>
</dbReference>
<reference evidence="4 5" key="1">
    <citation type="submission" date="2023-08" db="EMBL/GenBank/DDBJ databases">
        <title>Black Yeasts Isolated from many extreme environments.</title>
        <authorList>
            <person name="Coleine C."/>
            <person name="Stajich J.E."/>
            <person name="Selbmann L."/>
        </authorList>
    </citation>
    <scope>NUCLEOTIDE SEQUENCE [LARGE SCALE GENOMIC DNA]</scope>
    <source>
        <strain evidence="4 5">CCFEE 5935</strain>
    </source>
</reference>
<dbReference type="Gene3D" id="3.40.50.720">
    <property type="entry name" value="NAD(P)-binding Rossmann-like Domain"/>
    <property type="match status" value="1"/>
</dbReference>
<evidence type="ECO:0000256" key="3">
    <source>
        <dbReference type="ARBA" id="ARBA00023002"/>
    </source>
</evidence>
<dbReference type="FunFam" id="3.40.50.720:FF:000281">
    <property type="entry name" value="Uncharacterized oxidoreductase YIR035C"/>
    <property type="match status" value="1"/>
</dbReference>
<comment type="similarity">
    <text evidence="1">Belongs to the short-chain dehydrogenases/reductases (SDR) family.</text>
</comment>
<dbReference type="PANTHER" id="PTHR43008:SF8">
    <property type="entry name" value="BENZIL REDUCTASE ((S)-BENZOIN FORMING) IRC24"/>
    <property type="match status" value="1"/>
</dbReference>
<gene>
    <name evidence="4" type="ORF">LTR77_005622</name>
</gene>
<dbReference type="PRINTS" id="PR00081">
    <property type="entry name" value="GDHRDH"/>
</dbReference>
<keyword evidence="2" id="KW-0521">NADP</keyword>
<organism evidence="4 5">
    <name type="scientific">Saxophila tyrrhenica</name>
    <dbReference type="NCBI Taxonomy" id="1690608"/>
    <lineage>
        <taxon>Eukaryota</taxon>
        <taxon>Fungi</taxon>
        <taxon>Dikarya</taxon>
        <taxon>Ascomycota</taxon>
        <taxon>Pezizomycotina</taxon>
        <taxon>Dothideomycetes</taxon>
        <taxon>Dothideomycetidae</taxon>
        <taxon>Mycosphaerellales</taxon>
        <taxon>Extremaceae</taxon>
        <taxon>Saxophila</taxon>
    </lineage>
</organism>
<dbReference type="CDD" id="cd05367">
    <property type="entry name" value="SPR-like_SDR_c"/>
    <property type="match status" value="1"/>
</dbReference>